<keyword evidence="1" id="KW-1133">Transmembrane helix</keyword>
<feature type="transmembrane region" description="Helical" evidence="1">
    <location>
        <begin position="109"/>
        <end position="132"/>
    </location>
</feature>
<feature type="transmembrane region" description="Helical" evidence="1">
    <location>
        <begin position="323"/>
        <end position="340"/>
    </location>
</feature>
<accession>A9B8D2</accession>
<evidence type="ECO:0000313" key="3">
    <source>
        <dbReference type="Proteomes" id="UP000000787"/>
    </source>
</evidence>
<feature type="transmembrane region" description="Helical" evidence="1">
    <location>
        <begin position="786"/>
        <end position="809"/>
    </location>
</feature>
<feature type="transmembrane region" description="Helical" evidence="1">
    <location>
        <begin position="461"/>
        <end position="478"/>
    </location>
</feature>
<feature type="transmembrane region" description="Helical" evidence="1">
    <location>
        <begin position="204"/>
        <end position="237"/>
    </location>
</feature>
<feature type="transmembrane region" description="Helical" evidence="1">
    <location>
        <begin position="485"/>
        <end position="503"/>
    </location>
</feature>
<dbReference type="HOGENOM" id="CLU_008305_1_0_0"/>
<protein>
    <recommendedName>
        <fullName evidence="4">YfhO family protein</fullName>
    </recommendedName>
</protein>
<dbReference type="BioCyc" id="HAUR316274:GHYA-3892-MONOMER"/>
<dbReference type="AlphaFoldDB" id="A9B8D2"/>
<feature type="transmembrane region" description="Helical" evidence="1">
    <location>
        <begin position="422"/>
        <end position="441"/>
    </location>
</feature>
<dbReference type="PANTHER" id="PTHR38454:SF1">
    <property type="entry name" value="INTEGRAL MEMBRANE PROTEIN"/>
    <property type="match status" value="1"/>
</dbReference>
<dbReference type="Pfam" id="PF09586">
    <property type="entry name" value="YfhO"/>
    <property type="match status" value="2"/>
</dbReference>
<dbReference type="PANTHER" id="PTHR38454">
    <property type="entry name" value="INTEGRAL MEMBRANE PROTEIN-RELATED"/>
    <property type="match status" value="1"/>
</dbReference>
<evidence type="ECO:0000313" key="2">
    <source>
        <dbReference type="EMBL" id="ABX06485.1"/>
    </source>
</evidence>
<keyword evidence="1" id="KW-0472">Membrane</keyword>
<proteinExistence type="predicted"/>
<dbReference type="STRING" id="316274.Haur_3849"/>
<gene>
    <name evidence="2" type="ordered locus">Haur_3849</name>
</gene>
<keyword evidence="3" id="KW-1185">Reference proteome</keyword>
<dbReference type="eggNOG" id="COG4485">
    <property type="taxonomic scope" value="Bacteria"/>
</dbReference>
<dbReference type="KEGG" id="hau:Haur_3849"/>
<dbReference type="InParanoid" id="A9B8D2"/>
<dbReference type="EMBL" id="CP000875">
    <property type="protein sequence ID" value="ABX06485.1"/>
    <property type="molecule type" value="Genomic_DNA"/>
</dbReference>
<evidence type="ECO:0000256" key="1">
    <source>
        <dbReference type="SAM" id="Phobius"/>
    </source>
</evidence>
<dbReference type="InterPro" id="IPR018580">
    <property type="entry name" value="Uncharacterised_YfhO"/>
</dbReference>
<dbReference type="Proteomes" id="UP000000787">
    <property type="component" value="Chromosome"/>
</dbReference>
<feature type="transmembrane region" description="Helical" evidence="1">
    <location>
        <begin position="386"/>
        <end position="402"/>
    </location>
</feature>
<organism evidence="2 3">
    <name type="scientific">Herpetosiphon aurantiacus (strain ATCC 23779 / DSM 785 / 114-95)</name>
    <dbReference type="NCBI Taxonomy" id="316274"/>
    <lineage>
        <taxon>Bacteria</taxon>
        <taxon>Bacillati</taxon>
        <taxon>Chloroflexota</taxon>
        <taxon>Chloroflexia</taxon>
        <taxon>Herpetosiphonales</taxon>
        <taxon>Herpetosiphonaceae</taxon>
        <taxon>Herpetosiphon</taxon>
    </lineage>
</organism>
<keyword evidence="1" id="KW-0812">Transmembrane</keyword>
<name>A9B8D2_HERA2</name>
<evidence type="ECO:0008006" key="4">
    <source>
        <dbReference type="Google" id="ProtNLM"/>
    </source>
</evidence>
<sequence length="815" mass="90713">MSAMQPSLFLRQWQRWWPYLSITFVALLLLWRVVLGNIFLPLDIVAHLHPWRFSYERVAVNNPINSDLVTQIYPRRLVTNQILEQGALPLWNPTILTGTPLLADGQLAFFYPLSWLFVLLPVGYAFGIYTLLNVWLAGIGTFKFAQRMQLEPMPATLAAVGYMLSGFLLNWLHFPEFSAACAMLPWCFWAVLRACQSQRWHDWLLASLVLALPLVSQIQLAFYVYVGVGCLLLAQLLALPTWRLRFQQIGQFSSAIGLALGLSAVQLLPQIALSAQGQRLDIGSGLGSASSIMVWLLRLALPIVDGAARETASAWQPHLLQGIQPYAGIVSLALAGLAIWRSKQPGVRLFACLALGSFAVAIGTPLLQLLLWLVPPYRQFADHQRWFSLWGFAIALLAGFGLQRLQQPSNKPNRALWVQRGLLLLGLIGVAGWALQHIALFTVDSRYAQYSTMLRLALNPTSLAILGLSGLALVGLLIKRIPRRWSNLAVLLILLGDLLWYGGSYNTSIDPAIFQPTADQQASLAAEPALQDPAILYPPTRQINFLLSQPGVFRVFGADYQAMPTNVFSAFGLEDIRGYQSLYLAQYNRLTRLMDGKDYHKLGEGGNSLHAYFTMAYNQRRLLNMLNVEYLIFTPNSPNPELYQPLELVQRNDEGTIYRNPEVLPRAWMVYQTEVISDELAQLDRLAANDFDPAKQAIVAEPIPALGQAPSQTLTPTVSYEPNRALVQVETSAAGLLVLADAYTNDWQVSVDGQTAQLYRTNYALRGVWVDAGQHTVEFSYRPKSLIVGGWVSGLSLALILLGLALSWYKTRKAA</sequence>
<feature type="transmembrane region" description="Helical" evidence="1">
    <location>
        <begin position="249"/>
        <end position="268"/>
    </location>
</feature>
<reference evidence="2 3" key="1">
    <citation type="journal article" date="2011" name="Stand. Genomic Sci.">
        <title>Complete genome sequence of the filamentous gliding predatory bacterium Herpetosiphon aurantiacus type strain (114-95(T)).</title>
        <authorList>
            <person name="Kiss H."/>
            <person name="Nett M."/>
            <person name="Domin N."/>
            <person name="Martin K."/>
            <person name="Maresca J.A."/>
            <person name="Copeland A."/>
            <person name="Lapidus A."/>
            <person name="Lucas S."/>
            <person name="Berry K.W."/>
            <person name="Glavina Del Rio T."/>
            <person name="Dalin E."/>
            <person name="Tice H."/>
            <person name="Pitluck S."/>
            <person name="Richardson P."/>
            <person name="Bruce D."/>
            <person name="Goodwin L."/>
            <person name="Han C."/>
            <person name="Detter J.C."/>
            <person name="Schmutz J."/>
            <person name="Brettin T."/>
            <person name="Land M."/>
            <person name="Hauser L."/>
            <person name="Kyrpides N.C."/>
            <person name="Ivanova N."/>
            <person name="Goker M."/>
            <person name="Woyke T."/>
            <person name="Klenk H.P."/>
            <person name="Bryant D.A."/>
        </authorList>
    </citation>
    <scope>NUCLEOTIDE SEQUENCE [LARGE SCALE GENOMIC DNA]</scope>
    <source>
        <strain evidence="3">ATCC 23779 / DSM 785 / 114-95</strain>
    </source>
</reference>
<feature type="transmembrane region" description="Helical" evidence="1">
    <location>
        <begin position="153"/>
        <end position="171"/>
    </location>
</feature>
<feature type="transmembrane region" description="Helical" evidence="1">
    <location>
        <begin position="347"/>
        <end position="374"/>
    </location>
</feature>